<feature type="transmembrane region" description="Helical" evidence="1">
    <location>
        <begin position="81"/>
        <end position="103"/>
    </location>
</feature>
<protein>
    <submittedName>
        <fullName evidence="2">Uncharacterized protein</fullName>
    </submittedName>
</protein>
<reference evidence="2 3" key="1">
    <citation type="submission" date="2016-04" db="EMBL/GenBank/DDBJ databases">
        <title>A degradative enzymes factory behind the ericoid mycorrhizal symbiosis.</title>
        <authorList>
            <consortium name="DOE Joint Genome Institute"/>
            <person name="Martino E."/>
            <person name="Morin E."/>
            <person name="Grelet G."/>
            <person name="Kuo A."/>
            <person name="Kohler A."/>
            <person name="Daghino S."/>
            <person name="Barry K."/>
            <person name="Choi C."/>
            <person name="Cichocki N."/>
            <person name="Clum A."/>
            <person name="Copeland A."/>
            <person name="Hainaut M."/>
            <person name="Haridas S."/>
            <person name="Labutti K."/>
            <person name="Lindquist E."/>
            <person name="Lipzen A."/>
            <person name="Khouja H.-R."/>
            <person name="Murat C."/>
            <person name="Ohm R."/>
            <person name="Olson A."/>
            <person name="Spatafora J."/>
            <person name="Veneault-Fourrey C."/>
            <person name="Henrissat B."/>
            <person name="Grigoriev I."/>
            <person name="Martin F."/>
            <person name="Perotto S."/>
        </authorList>
    </citation>
    <scope>NUCLEOTIDE SEQUENCE [LARGE SCALE GENOMIC DNA]</scope>
    <source>
        <strain evidence="2 3">E</strain>
    </source>
</reference>
<dbReference type="EMBL" id="KZ613803">
    <property type="protein sequence ID" value="PMD59982.1"/>
    <property type="molecule type" value="Genomic_DNA"/>
</dbReference>
<name>A0A2J6TAG6_9HELO</name>
<dbReference type="OrthoDB" id="409136at2759"/>
<keyword evidence="1" id="KW-0812">Transmembrane</keyword>
<evidence type="ECO:0000313" key="3">
    <source>
        <dbReference type="Proteomes" id="UP000235371"/>
    </source>
</evidence>
<keyword evidence="1" id="KW-0472">Membrane</keyword>
<proteinExistence type="predicted"/>
<dbReference type="GeneID" id="36582856"/>
<dbReference type="AlphaFoldDB" id="A0A2J6TAG6"/>
<dbReference type="RefSeq" id="XP_024736886.1">
    <property type="nucleotide sequence ID" value="XM_024874776.1"/>
</dbReference>
<dbReference type="Proteomes" id="UP000235371">
    <property type="component" value="Unassembled WGS sequence"/>
</dbReference>
<accession>A0A2J6TAG6</accession>
<keyword evidence="3" id="KW-1185">Reference proteome</keyword>
<feature type="non-terminal residue" evidence="2">
    <location>
        <position position="1"/>
    </location>
</feature>
<dbReference type="InParanoid" id="A0A2J6TAG6"/>
<organism evidence="2 3">
    <name type="scientific">Hyaloscypha bicolor E</name>
    <dbReference type="NCBI Taxonomy" id="1095630"/>
    <lineage>
        <taxon>Eukaryota</taxon>
        <taxon>Fungi</taxon>
        <taxon>Dikarya</taxon>
        <taxon>Ascomycota</taxon>
        <taxon>Pezizomycotina</taxon>
        <taxon>Leotiomycetes</taxon>
        <taxon>Helotiales</taxon>
        <taxon>Hyaloscyphaceae</taxon>
        <taxon>Hyaloscypha</taxon>
        <taxon>Hyaloscypha bicolor</taxon>
    </lineage>
</organism>
<evidence type="ECO:0000313" key="2">
    <source>
        <dbReference type="EMBL" id="PMD59982.1"/>
    </source>
</evidence>
<keyword evidence="1" id="KW-1133">Transmembrane helix</keyword>
<sequence>ALPPKIEVDAKRYTYDPCPLVGGIPIPDHIFLHYMNCPNPSSKDAWLGRLPKKLDTSITHNAPAVTYGWGVHIDEGPNYGAIAWMNFFVLLLSGAAAALWNFYRKDFQGAFGFSCWIIAVLNSLMIGYFFRWKNE</sequence>
<feature type="transmembrane region" description="Helical" evidence="1">
    <location>
        <begin position="110"/>
        <end position="130"/>
    </location>
</feature>
<gene>
    <name evidence="2" type="ORF">K444DRAFT_529088</name>
</gene>
<evidence type="ECO:0000256" key="1">
    <source>
        <dbReference type="SAM" id="Phobius"/>
    </source>
</evidence>
<dbReference type="STRING" id="1095630.A0A2J6TAG6"/>